<keyword evidence="2 6" id="KW-0547">Nucleotide-binding</keyword>
<dbReference type="CDD" id="cd02037">
    <property type="entry name" value="Mrp_NBP35"/>
    <property type="match status" value="1"/>
</dbReference>
<dbReference type="InterPro" id="IPR019591">
    <property type="entry name" value="Mrp/NBP35_ATP-bd"/>
</dbReference>
<feature type="domain" description="MIP18 family-like" evidence="7">
    <location>
        <begin position="2"/>
        <end position="65"/>
    </location>
</feature>
<dbReference type="Proteomes" id="UP000031163">
    <property type="component" value="Chromosome"/>
</dbReference>
<dbReference type="SUPFAM" id="SSF52540">
    <property type="entry name" value="P-loop containing nucleoside triphosphate hydrolases"/>
    <property type="match status" value="1"/>
</dbReference>
<reference evidence="8 9" key="1">
    <citation type="journal article" date="2014" name="Genome Biol. Evol.">
        <title>Comparative Genomics of the Campylobacter lari Group.</title>
        <authorList>
            <person name="Miller W.G."/>
            <person name="Yee E."/>
            <person name="Chapman M.H."/>
            <person name="Smith T.P."/>
            <person name="Bono J.L."/>
            <person name="Huynh S."/>
            <person name="Parker C.T."/>
            <person name="Vandamme P."/>
            <person name="Luong K."/>
            <person name="Korlach J."/>
        </authorList>
    </citation>
    <scope>NUCLEOTIDE SEQUENCE [LARGE SCALE GENOMIC DNA]</scope>
    <source>
        <strain evidence="8 9">NCTC 12927</strain>
    </source>
</reference>
<evidence type="ECO:0000256" key="2">
    <source>
        <dbReference type="ARBA" id="ARBA00022741"/>
    </source>
</evidence>
<evidence type="ECO:0000313" key="9">
    <source>
        <dbReference type="Proteomes" id="UP000031163"/>
    </source>
</evidence>
<dbReference type="Pfam" id="PF10609">
    <property type="entry name" value="ParA"/>
    <property type="match status" value="1"/>
</dbReference>
<dbReference type="InterPro" id="IPR034904">
    <property type="entry name" value="FSCA_dom_sf"/>
</dbReference>
<dbReference type="Gene3D" id="3.40.50.300">
    <property type="entry name" value="P-loop containing nucleotide triphosphate hydrolases"/>
    <property type="match status" value="1"/>
</dbReference>
<dbReference type="Pfam" id="PF01883">
    <property type="entry name" value="FeS_assembly_P"/>
    <property type="match status" value="1"/>
</dbReference>
<gene>
    <name evidence="8" type="primary">mrp</name>
    <name evidence="8" type="ORF">CINS_0242</name>
</gene>
<feature type="binding site" evidence="6">
    <location>
        <begin position="104"/>
        <end position="111"/>
    </location>
    <ligand>
        <name>ATP</name>
        <dbReference type="ChEBI" id="CHEBI:30616"/>
    </ligand>
</feature>
<dbReference type="FunFam" id="3.40.50.300:FF:001119">
    <property type="entry name" value="Iron-sulfur cluster carrier protein"/>
    <property type="match status" value="1"/>
</dbReference>
<accession>A0A0A8H2V8</accession>
<dbReference type="GO" id="GO:0140663">
    <property type="term" value="F:ATP-dependent FeS chaperone activity"/>
    <property type="evidence" value="ECO:0007669"/>
    <property type="project" value="InterPro"/>
</dbReference>
<dbReference type="InterPro" id="IPR033756">
    <property type="entry name" value="YlxH/NBP35"/>
</dbReference>
<dbReference type="GO" id="GO:0005524">
    <property type="term" value="F:ATP binding"/>
    <property type="evidence" value="ECO:0007669"/>
    <property type="project" value="UniProtKB-UniRule"/>
</dbReference>
<organism evidence="8 9">
    <name type="scientific">Campylobacter insulaenigrae NCTC 12927</name>
    <dbReference type="NCBI Taxonomy" id="1031564"/>
    <lineage>
        <taxon>Bacteria</taxon>
        <taxon>Pseudomonadati</taxon>
        <taxon>Campylobacterota</taxon>
        <taxon>Epsilonproteobacteria</taxon>
        <taxon>Campylobacterales</taxon>
        <taxon>Campylobacteraceae</taxon>
        <taxon>Campylobacter</taxon>
    </lineage>
</organism>
<dbReference type="KEGG" id="cis:CINS_0242"/>
<evidence type="ECO:0000256" key="4">
    <source>
        <dbReference type="ARBA" id="ARBA00023004"/>
    </source>
</evidence>
<keyword evidence="4 6" id="KW-0408">Iron</keyword>
<dbReference type="EMBL" id="CP007770">
    <property type="protein sequence ID" value="AJC87244.1"/>
    <property type="molecule type" value="Genomic_DNA"/>
</dbReference>
<comment type="subunit">
    <text evidence="6">Homodimer.</text>
</comment>
<sequence>MKEKIEERLKQVIYPGFKKDIVSFGFVKKIETDGKKAHIVVEIVSANAQIAQELKLNIVNTLKDLNLELNLELIQPQIPEEKSNSRSGKNIAPQIKNFLMISSGKGGVGKSTTTLNLAISLAKMGKRVGLLDADIYGPNIPRMLGESKSKPEIVGQKIRPILSHGVYMMSMGVLIEEGKGLMWRGSMIMKAIEQLLADVLWPELDILLLDMPPGTGDAQITLAQSVPVSAGVCVSTPQIVSLDDSKRALDMFEKLHIPIAGIVENMSGFLCPDNGKEYDIFGKGTTEEMAKSYKCDILAQIPIEMSIREGGDEGKPVSFYLPESISSKRYLQAAEKIWDFIEKVNQEGKVGNSAIQPITNGKSACSQ</sequence>
<proteinExistence type="inferred from homology"/>
<dbReference type="STRING" id="1031564.CINS_0242"/>
<keyword evidence="1 6" id="KW-0479">Metal-binding</keyword>
<dbReference type="GeneID" id="74431062"/>
<dbReference type="SUPFAM" id="SSF117916">
    <property type="entry name" value="Fe-S cluster assembly (FSCA) domain-like"/>
    <property type="match status" value="1"/>
</dbReference>
<evidence type="ECO:0000256" key="1">
    <source>
        <dbReference type="ARBA" id="ARBA00022723"/>
    </source>
</evidence>
<dbReference type="InterPro" id="IPR044304">
    <property type="entry name" value="NUBPL-like"/>
</dbReference>
<evidence type="ECO:0000256" key="5">
    <source>
        <dbReference type="ARBA" id="ARBA00023014"/>
    </source>
</evidence>
<dbReference type="RefSeq" id="WP_039649158.1">
    <property type="nucleotide sequence ID" value="NZ_CP007770.1"/>
</dbReference>
<dbReference type="GO" id="GO:0046872">
    <property type="term" value="F:metal ion binding"/>
    <property type="evidence" value="ECO:0007669"/>
    <property type="project" value="UniProtKB-KW"/>
</dbReference>
<evidence type="ECO:0000259" key="7">
    <source>
        <dbReference type="Pfam" id="PF01883"/>
    </source>
</evidence>
<keyword evidence="5 6" id="KW-0411">Iron-sulfur</keyword>
<comment type="function">
    <text evidence="6">Binds and transfers iron-sulfur (Fe-S) clusters to target apoproteins. Can hydrolyze ATP.</text>
</comment>
<evidence type="ECO:0000313" key="8">
    <source>
        <dbReference type="EMBL" id="AJC87244.1"/>
    </source>
</evidence>
<evidence type="ECO:0000256" key="6">
    <source>
        <dbReference type="HAMAP-Rule" id="MF_02040"/>
    </source>
</evidence>
<dbReference type="InterPro" id="IPR027417">
    <property type="entry name" value="P-loop_NTPase"/>
</dbReference>
<dbReference type="Gene3D" id="3.30.300.130">
    <property type="entry name" value="Fe-S cluster assembly (FSCA)"/>
    <property type="match status" value="1"/>
</dbReference>
<name>A0A0A8H2V8_9BACT</name>
<dbReference type="HOGENOM" id="CLU_024839_0_0_7"/>
<comment type="similarity">
    <text evidence="6">Belongs to the Mrp/NBP35 ATP-binding proteins family.</text>
</comment>
<dbReference type="GO" id="GO:0016226">
    <property type="term" value="P:iron-sulfur cluster assembly"/>
    <property type="evidence" value="ECO:0007669"/>
    <property type="project" value="InterPro"/>
</dbReference>
<dbReference type="InterPro" id="IPR002744">
    <property type="entry name" value="MIP18-like"/>
</dbReference>
<dbReference type="AlphaFoldDB" id="A0A0A8H2V8"/>
<evidence type="ECO:0000256" key="3">
    <source>
        <dbReference type="ARBA" id="ARBA00022840"/>
    </source>
</evidence>
<dbReference type="PANTHER" id="PTHR42961">
    <property type="entry name" value="IRON-SULFUR PROTEIN NUBPL"/>
    <property type="match status" value="1"/>
</dbReference>
<dbReference type="GO" id="GO:0051539">
    <property type="term" value="F:4 iron, 4 sulfur cluster binding"/>
    <property type="evidence" value="ECO:0007669"/>
    <property type="project" value="TreeGrafter"/>
</dbReference>
<keyword evidence="6" id="KW-0378">Hydrolase</keyword>
<dbReference type="GO" id="GO:0016887">
    <property type="term" value="F:ATP hydrolysis activity"/>
    <property type="evidence" value="ECO:0007669"/>
    <property type="project" value="UniProtKB-UniRule"/>
</dbReference>
<keyword evidence="3 6" id="KW-0067">ATP-binding</keyword>
<dbReference type="PANTHER" id="PTHR42961:SF2">
    <property type="entry name" value="IRON-SULFUR PROTEIN NUBPL"/>
    <property type="match status" value="1"/>
</dbReference>
<dbReference type="HAMAP" id="MF_02040">
    <property type="entry name" value="Mrp_NBP35"/>
    <property type="match status" value="1"/>
</dbReference>
<protein>
    <recommendedName>
        <fullName evidence="6">Iron-sulfur cluster carrier protein</fullName>
    </recommendedName>
</protein>